<dbReference type="FunFam" id="1.10.10.60:FF:000001">
    <property type="entry name" value="MYB-related transcription factor"/>
    <property type="match status" value="1"/>
</dbReference>
<evidence type="ECO:0000259" key="14">
    <source>
        <dbReference type="PROSITE" id="PS51294"/>
    </source>
</evidence>
<protein>
    <submittedName>
        <fullName evidence="15">Transcription factor</fullName>
    </submittedName>
</protein>
<dbReference type="InterPro" id="IPR001005">
    <property type="entry name" value="SANT/Myb"/>
</dbReference>
<reference evidence="15" key="1">
    <citation type="submission" date="2020-06" db="EMBL/GenBank/DDBJ databases">
        <authorList>
            <person name="Li T."/>
            <person name="Hu X."/>
            <person name="Zhang T."/>
            <person name="Song X."/>
            <person name="Zhang H."/>
            <person name="Dai N."/>
            <person name="Sheng W."/>
            <person name="Hou X."/>
            <person name="Wei L."/>
        </authorList>
    </citation>
    <scope>NUCLEOTIDE SEQUENCE</scope>
    <source>
        <strain evidence="15">G01</strain>
        <tissue evidence="15">Leaf</tissue>
    </source>
</reference>
<evidence type="ECO:0000256" key="12">
    <source>
        <dbReference type="SAM" id="Phobius"/>
    </source>
</evidence>
<keyword evidence="3 12" id="KW-0812">Transmembrane</keyword>
<sequence length="731" mass="81809">MKFYLMYSFKLSGSDVEHREVVIVTPAVFVESVPSNDVVRCARVPVSGLSRLKLGSYSSARRITLVPSDEIQEKSYKKIQICLHNNSSLGLCQCESDNWESIQSGAWSSIVSPYADRYIDVKFVNNLSGSVTVTVGLVADVRQYEGMKLLPTGRKNALYSTICGLALGAGTFLLNRLSTFVNSTLVNFGISEEMQHPVLVFLLVGIVLAGAAFGYWLVRKFVVAEDGSVDVGIAQFVKWALRVIAVTFIFQSTLDTPLAMALLVSLLGIYFSLTSLKWDGLGESTYSVDRSPLRQSGIRLNKKRAEFLSRSATVTPRRSLWKSNKSSPAWSNSPVKGVVTPSSRKSTSISGDYYSTFHKTPNRKKFSKEEWRDFTDESTRQALAEWTSSPEFTDWVINHADRIQIRPEASSDESIGSGSDSTDEHLAQSSSRRDRFLSPTHPTRMQRKMGRHPCSDKEGIKKGPWTPEEDIILVSYIQEHGPGNWRAVPTNTGLLRCSKSCRLRWTNYLRPGIKRGNFTPHEEGMIIHLQALLGNKWAAIATYLPQRTDNDIKNYWNTHLKKKLKKFQSPLDSPQMPVSDHISTVPYHNHQFMSKTYSTHHHEQNSTNHEINIKNLSSSSSGLISRQLSHDQNPSSSSSSYASSAENISRLLETWMKSSNREHGEIPTEFSENGISGFSTDQELKGGFVHGERMKMDSSPPLLFLEKWLMDESAGQVEGDSCMNVVFPSLS</sequence>
<dbReference type="PANTHER" id="PTHR31587:SF3">
    <property type="entry name" value="EXPRESSED PROTEIN"/>
    <property type="match status" value="1"/>
</dbReference>
<feature type="compositionally biased region" description="Basic and acidic residues" evidence="11">
    <location>
        <begin position="422"/>
        <end position="436"/>
    </location>
</feature>
<feature type="domain" description="Myb-like" evidence="13">
    <location>
        <begin position="510"/>
        <end position="560"/>
    </location>
</feature>
<evidence type="ECO:0000256" key="1">
    <source>
        <dbReference type="ARBA" id="ARBA00004575"/>
    </source>
</evidence>
<dbReference type="Gene3D" id="1.10.10.60">
    <property type="entry name" value="Homeodomain-like"/>
    <property type="match status" value="2"/>
</dbReference>
<evidence type="ECO:0000256" key="4">
    <source>
        <dbReference type="ARBA" id="ARBA00022729"/>
    </source>
</evidence>
<feature type="domain" description="HTH myb-type" evidence="14">
    <location>
        <begin position="514"/>
        <end position="564"/>
    </location>
</feature>
<dbReference type="SUPFAM" id="SSF46689">
    <property type="entry name" value="Homeodomain-like"/>
    <property type="match status" value="1"/>
</dbReference>
<organism evidence="15">
    <name type="scientific">Sesamum angustifolium</name>
    <dbReference type="NCBI Taxonomy" id="2727405"/>
    <lineage>
        <taxon>Eukaryota</taxon>
        <taxon>Viridiplantae</taxon>
        <taxon>Streptophyta</taxon>
        <taxon>Embryophyta</taxon>
        <taxon>Tracheophyta</taxon>
        <taxon>Spermatophyta</taxon>
        <taxon>Magnoliopsida</taxon>
        <taxon>eudicotyledons</taxon>
        <taxon>Gunneridae</taxon>
        <taxon>Pentapetalae</taxon>
        <taxon>asterids</taxon>
        <taxon>lamiids</taxon>
        <taxon>Lamiales</taxon>
        <taxon>Pedaliaceae</taxon>
        <taxon>Sesamum</taxon>
    </lineage>
</organism>
<dbReference type="EMBL" id="JACGWK010000009">
    <property type="protein sequence ID" value="KAL0334403.1"/>
    <property type="molecule type" value="Genomic_DNA"/>
</dbReference>
<feature type="domain" description="HTH myb-type" evidence="14">
    <location>
        <begin position="457"/>
        <end position="513"/>
    </location>
</feature>
<feature type="transmembrane region" description="Helical" evidence="12">
    <location>
        <begin position="198"/>
        <end position="218"/>
    </location>
</feature>
<dbReference type="InterPro" id="IPR009057">
    <property type="entry name" value="Homeodomain-like_sf"/>
</dbReference>
<dbReference type="PROSITE" id="PS50090">
    <property type="entry name" value="MYB_LIKE"/>
    <property type="match status" value="2"/>
</dbReference>
<evidence type="ECO:0000256" key="8">
    <source>
        <dbReference type="ARBA" id="ARBA00023136"/>
    </source>
</evidence>
<dbReference type="Pfam" id="PF10225">
    <property type="entry name" value="NEMP"/>
    <property type="match status" value="1"/>
</dbReference>
<keyword evidence="4" id="KW-0732">Signal</keyword>
<keyword evidence="9" id="KW-0539">Nucleus</keyword>
<comment type="similarity">
    <text evidence="2">Belongs to the NEMP family.</text>
</comment>
<dbReference type="PROSITE" id="PS51294">
    <property type="entry name" value="HTH_MYB"/>
    <property type="match status" value="2"/>
</dbReference>
<evidence type="ECO:0000313" key="15">
    <source>
        <dbReference type="EMBL" id="KAL0334403.1"/>
    </source>
</evidence>
<evidence type="ECO:0000256" key="3">
    <source>
        <dbReference type="ARBA" id="ARBA00022692"/>
    </source>
</evidence>
<reference evidence="15" key="2">
    <citation type="journal article" date="2024" name="Plant">
        <title>Genomic evolution and insights into agronomic trait innovations of Sesamum species.</title>
        <authorList>
            <person name="Miao H."/>
            <person name="Wang L."/>
            <person name="Qu L."/>
            <person name="Liu H."/>
            <person name="Sun Y."/>
            <person name="Le M."/>
            <person name="Wang Q."/>
            <person name="Wei S."/>
            <person name="Zheng Y."/>
            <person name="Lin W."/>
            <person name="Duan Y."/>
            <person name="Cao H."/>
            <person name="Xiong S."/>
            <person name="Wang X."/>
            <person name="Wei L."/>
            <person name="Li C."/>
            <person name="Ma Q."/>
            <person name="Ju M."/>
            <person name="Zhao R."/>
            <person name="Li G."/>
            <person name="Mu C."/>
            <person name="Tian Q."/>
            <person name="Mei H."/>
            <person name="Zhang T."/>
            <person name="Gao T."/>
            <person name="Zhang H."/>
        </authorList>
    </citation>
    <scope>NUCLEOTIDE SEQUENCE</scope>
    <source>
        <strain evidence="15">G01</strain>
    </source>
</reference>
<keyword evidence="6 12" id="KW-1133">Transmembrane helix</keyword>
<evidence type="ECO:0000256" key="7">
    <source>
        <dbReference type="ARBA" id="ARBA00023125"/>
    </source>
</evidence>
<evidence type="ECO:0000256" key="11">
    <source>
        <dbReference type="SAM" id="MobiDB-lite"/>
    </source>
</evidence>
<feature type="region of interest" description="Disordered" evidence="11">
    <location>
        <begin position="622"/>
        <end position="643"/>
    </location>
</feature>
<dbReference type="CDD" id="cd00167">
    <property type="entry name" value="SANT"/>
    <property type="match status" value="2"/>
</dbReference>
<feature type="transmembrane region" description="Helical" evidence="12">
    <location>
        <begin position="157"/>
        <end position="178"/>
    </location>
</feature>
<gene>
    <name evidence="15" type="ORF">Sangu_1596500</name>
</gene>
<evidence type="ECO:0000256" key="2">
    <source>
        <dbReference type="ARBA" id="ARBA00005748"/>
    </source>
</evidence>
<feature type="region of interest" description="Disordered" evidence="11">
    <location>
        <begin position="323"/>
        <end position="347"/>
    </location>
</feature>
<comment type="caution">
    <text evidence="15">The sequence shown here is derived from an EMBL/GenBank/DDBJ whole genome shotgun (WGS) entry which is preliminary data.</text>
</comment>
<evidence type="ECO:0000256" key="10">
    <source>
        <dbReference type="ARBA" id="ARBA00057804"/>
    </source>
</evidence>
<comment type="subcellular location">
    <subcellularLocation>
        <location evidence="1">Nucleus inner membrane</location>
        <topology evidence="1">Multi-pass membrane protein</topology>
        <orientation evidence="1">Nucleoplasmic side</orientation>
    </subcellularLocation>
</comment>
<feature type="domain" description="Myb-like" evidence="13">
    <location>
        <begin position="457"/>
        <end position="509"/>
    </location>
</feature>
<evidence type="ECO:0000256" key="6">
    <source>
        <dbReference type="ARBA" id="ARBA00022989"/>
    </source>
</evidence>
<dbReference type="InterPro" id="IPR017930">
    <property type="entry name" value="Myb_dom"/>
</dbReference>
<dbReference type="Pfam" id="PF00249">
    <property type="entry name" value="Myb_DNA-binding"/>
    <property type="match status" value="2"/>
</dbReference>
<dbReference type="GO" id="GO:0005637">
    <property type="term" value="C:nuclear inner membrane"/>
    <property type="evidence" value="ECO:0007669"/>
    <property type="project" value="UniProtKB-SubCell"/>
</dbReference>
<keyword evidence="8 12" id="KW-0472">Membrane</keyword>
<dbReference type="SMART" id="SM00717">
    <property type="entry name" value="SANT"/>
    <property type="match status" value="2"/>
</dbReference>
<dbReference type="InterPro" id="IPR019358">
    <property type="entry name" value="NEMP_fam"/>
</dbReference>
<evidence type="ECO:0000256" key="5">
    <source>
        <dbReference type="ARBA" id="ARBA00022737"/>
    </source>
</evidence>
<keyword evidence="7" id="KW-0238">DNA-binding</keyword>
<dbReference type="PANTHER" id="PTHR31587">
    <property type="entry name" value="TRANSMEMBRANE PROTEIN (DUF2215)"/>
    <property type="match status" value="1"/>
</dbReference>
<name>A0AAW2MV31_9LAMI</name>
<evidence type="ECO:0000259" key="13">
    <source>
        <dbReference type="PROSITE" id="PS50090"/>
    </source>
</evidence>
<keyword evidence="5" id="KW-0677">Repeat</keyword>
<feature type="transmembrane region" description="Helical" evidence="12">
    <location>
        <begin position="230"/>
        <end position="250"/>
    </location>
</feature>
<dbReference type="AlphaFoldDB" id="A0AAW2MV31"/>
<dbReference type="GO" id="GO:0003677">
    <property type="term" value="F:DNA binding"/>
    <property type="evidence" value="ECO:0007669"/>
    <property type="project" value="UniProtKB-KW"/>
</dbReference>
<comment type="function">
    <text evidence="10">Transcription factor.</text>
</comment>
<proteinExistence type="inferred from homology"/>
<evidence type="ECO:0000256" key="9">
    <source>
        <dbReference type="ARBA" id="ARBA00023242"/>
    </source>
</evidence>
<feature type="region of interest" description="Disordered" evidence="11">
    <location>
        <begin position="407"/>
        <end position="462"/>
    </location>
</feature>
<accession>A0AAW2MV31</accession>